<evidence type="ECO:0000259" key="6">
    <source>
        <dbReference type="PROSITE" id="PS50835"/>
    </source>
</evidence>
<feature type="signal peptide" evidence="5">
    <location>
        <begin position="1"/>
        <end position="19"/>
    </location>
</feature>
<reference evidence="7" key="1">
    <citation type="submission" date="2022-02" db="EMBL/GenBank/DDBJ databases">
        <title>Atlantic sturgeon de novo genome assembly.</title>
        <authorList>
            <person name="Stock M."/>
            <person name="Klopp C."/>
            <person name="Guiguen Y."/>
            <person name="Cabau C."/>
            <person name="Parinello H."/>
            <person name="Santidrian Yebra-Pimentel E."/>
            <person name="Kuhl H."/>
            <person name="Dirks R.P."/>
            <person name="Guessner J."/>
            <person name="Wuertz S."/>
            <person name="Du K."/>
            <person name="Schartl M."/>
        </authorList>
    </citation>
    <scope>NUCLEOTIDE SEQUENCE</scope>
    <source>
        <strain evidence="7">STURGEONOMICS-FGT-2020</strain>
        <tissue evidence="7">Whole blood</tissue>
    </source>
</reference>
<dbReference type="InterPro" id="IPR015631">
    <property type="entry name" value="CD2/SLAM_rcpt"/>
</dbReference>
<dbReference type="Gene3D" id="2.60.40.10">
    <property type="entry name" value="Immunoglobulins"/>
    <property type="match status" value="2"/>
</dbReference>
<evidence type="ECO:0000313" key="8">
    <source>
        <dbReference type="Proteomes" id="UP001230051"/>
    </source>
</evidence>
<dbReference type="InterPro" id="IPR013783">
    <property type="entry name" value="Ig-like_fold"/>
</dbReference>
<name>A0AAD8CNL5_ACIOX</name>
<dbReference type="InterPro" id="IPR036179">
    <property type="entry name" value="Ig-like_dom_sf"/>
</dbReference>
<proteinExistence type="predicted"/>
<comment type="subcellular location">
    <subcellularLocation>
        <location evidence="1">Membrane</location>
    </subcellularLocation>
</comment>
<keyword evidence="4" id="KW-0325">Glycoprotein</keyword>
<dbReference type="PANTHER" id="PTHR12080">
    <property type="entry name" value="SIGNALING LYMPHOCYTIC ACTIVATION MOLECULE"/>
    <property type="match status" value="1"/>
</dbReference>
<accession>A0AAD8CNL5</accession>
<dbReference type="InterPro" id="IPR013106">
    <property type="entry name" value="Ig_V-set"/>
</dbReference>
<dbReference type="InterPro" id="IPR007110">
    <property type="entry name" value="Ig-like_dom"/>
</dbReference>
<dbReference type="Proteomes" id="UP001230051">
    <property type="component" value="Unassembled WGS sequence"/>
</dbReference>
<evidence type="ECO:0000256" key="2">
    <source>
        <dbReference type="ARBA" id="ARBA00022729"/>
    </source>
</evidence>
<keyword evidence="3" id="KW-0472">Membrane</keyword>
<dbReference type="InterPro" id="IPR003599">
    <property type="entry name" value="Ig_sub"/>
</dbReference>
<evidence type="ECO:0000256" key="3">
    <source>
        <dbReference type="ARBA" id="ARBA00023136"/>
    </source>
</evidence>
<comment type="caution">
    <text evidence="7">The sequence shown here is derived from an EMBL/GenBank/DDBJ whole genome shotgun (WGS) entry which is preliminary data.</text>
</comment>
<dbReference type="PROSITE" id="PS50835">
    <property type="entry name" value="IG_LIKE"/>
    <property type="match status" value="1"/>
</dbReference>
<evidence type="ECO:0000256" key="5">
    <source>
        <dbReference type="SAM" id="SignalP"/>
    </source>
</evidence>
<evidence type="ECO:0000313" key="7">
    <source>
        <dbReference type="EMBL" id="KAK1153830.1"/>
    </source>
</evidence>
<keyword evidence="8" id="KW-1185">Reference proteome</keyword>
<dbReference type="CDD" id="cd00096">
    <property type="entry name" value="Ig"/>
    <property type="match status" value="1"/>
</dbReference>
<feature type="domain" description="Ig-like" evidence="6">
    <location>
        <begin position="129"/>
        <end position="199"/>
    </location>
</feature>
<dbReference type="SMART" id="SM00409">
    <property type="entry name" value="IG"/>
    <property type="match status" value="2"/>
</dbReference>
<dbReference type="Pfam" id="PF07686">
    <property type="entry name" value="V-set"/>
    <property type="match status" value="1"/>
</dbReference>
<organism evidence="7 8">
    <name type="scientific">Acipenser oxyrinchus oxyrinchus</name>
    <dbReference type="NCBI Taxonomy" id="40147"/>
    <lineage>
        <taxon>Eukaryota</taxon>
        <taxon>Metazoa</taxon>
        <taxon>Chordata</taxon>
        <taxon>Craniata</taxon>
        <taxon>Vertebrata</taxon>
        <taxon>Euteleostomi</taxon>
        <taxon>Actinopterygii</taxon>
        <taxon>Chondrostei</taxon>
        <taxon>Acipenseriformes</taxon>
        <taxon>Acipenseridae</taxon>
        <taxon>Acipenser</taxon>
    </lineage>
</organism>
<dbReference type="GO" id="GO:0016020">
    <property type="term" value="C:membrane"/>
    <property type="evidence" value="ECO:0007669"/>
    <property type="project" value="UniProtKB-SubCell"/>
</dbReference>
<keyword evidence="2 5" id="KW-0732">Signal</keyword>
<dbReference type="SUPFAM" id="SSF48726">
    <property type="entry name" value="Immunoglobulin"/>
    <property type="match status" value="2"/>
</dbReference>
<evidence type="ECO:0000256" key="1">
    <source>
        <dbReference type="ARBA" id="ARBA00004370"/>
    </source>
</evidence>
<evidence type="ECO:0000256" key="4">
    <source>
        <dbReference type="ARBA" id="ARBA00023180"/>
    </source>
</evidence>
<dbReference type="PANTHER" id="PTHR12080:SF55">
    <property type="entry name" value="LYMPHOCYTE FUNCTION-ASSOCIATED ANTIGEN 3"/>
    <property type="match status" value="1"/>
</dbReference>
<protein>
    <submittedName>
        <fullName evidence="7">SLAM family member 5-like</fullName>
    </submittedName>
</protein>
<gene>
    <name evidence="7" type="primary">CD84</name>
    <name evidence="7" type="ORF">AOXY_G29515</name>
</gene>
<sequence length="231" mass="26044">MHDILKVCLGVFYLSAVWSQDLQQVKRIVGESITFEIPNLQPDTEINWRYRPMLAPSSTNLTVTIINRKIKTVYDERFKTRLQLVNNTDSLRINNLQAADSGFYQVEEFSLKKFLKKFQLTVYNPVPEPHVKKMNGSVELGNRTCTLLCSVGDPSGVTVSWMRNGKSLGTTQLNLTQGYDVTYTCVASNPASNQTTTVTPSDYCLDQGHGAVTQWNHYIVIIALCLSWLSL</sequence>
<dbReference type="AlphaFoldDB" id="A0AAD8CNL5"/>
<dbReference type="EMBL" id="JAGXEW010000039">
    <property type="protein sequence ID" value="KAK1153830.1"/>
    <property type="molecule type" value="Genomic_DNA"/>
</dbReference>
<feature type="chain" id="PRO_5041948794" evidence="5">
    <location>
        <begin position="20"/>
        <end position="231"/>
    </location>
</feature>